<dbReference type="NCBIfam" id="TIGR02872">
    <property type="entry name" value="spore_ytvI"/>
    <property type="match status" value="1"/>
</dbReference>
<name>A0A4R4EAM0_9BACL</name>
<evidence type="ECO:0000256" key="4">
    <source>
        <dbReference type="ARBA" id="ARBA00022989"/>
    </source>
</evidence>
<feature type="transmembrane region" description="Helical" evidence="6">
    <location>
        <begin position="145"/>
        <end position="168"/>
    </location>
</feature>
<evidence type="ECO:0000256" key="2">
    <source>
        <dbReference type="ARBA" id="ARBA00009773"/>
    </source>
</evidence>
<evidence type="ECO:0000313" key="8">
    <source>
        <dbReference type="Proteomes" id="UP000295418"/>
    </source>
</evidence>
<reference evidence="7 8" key="1">
    <citation type="submission" date="2019-03" db="EMBL/GenBank/DDBJ databases">
        <authorList>
            <person name="Kim M.K.M."/>
        </authorList>
    </citation>
    <scope>NUCLEOTIDE SEQUENCE [LARGE SCALE GENOMIC DNA]</scope>
    <source>
        <strain evidence="7 8">18JY21-1</strain>
    </source>
</reference>
<feature type="transmembrane region" description="Helical" evidence="6">
    <location>
        <begin position="233"/>
        <end position="254"/>
    </location>
</feature>
<dbReference type="InterPro" id="IPR014227">
    <property type="entry name" value="YtvI-like"/>
</dbReference>
<keyword evidence="3 6" id="KW-0812">Transmembrane</keyword>
<dbReference type="RefSeq" id="WP_132418869.1">
    <property type="nucleotide sequence ID" value="NZ_SKFG01000014.1"/>
</dbReference>
<feature type="transmembrane region" description="Helical" evidence="6">
    <location>
        <begin position="260"/>
        <end position="279"/>
    </location>
</feature>
<dbReference type="Proteomes" id="UP000295418">
    <property type="component" value="Unassembled WGS sequence"/>
</dbReference>
<evidence type="ECO:0000256" key="6">
    <source>
        <dbReference type="SAM" id="Phobius"/>
    </source>
</evidence>
<evidence type="ECO:0000256" key="5">
    <source>
        <dbReference type="ARBA" id="ARBA00023136"/>
    </source>
</evidence>
<dbReference type="Pfam" id="PF01594">
    <property type="entry name" value="AI-2E_transport"/>
    <property type="match status" value="1"/>
</dbReference>
<evidence type="ECO:0000256" key="1">
    <source>
        <dbReference type="ARBA" id="ARBA00004141"/>
    </source>
</evidence>
<comment type="similarity">
    <text evidence="2">Belongs to the autoinducer-2 exporter (AI-2E) (TC 2.A.86) family.</text>
</comment>
<comment type="subcellular location">
    <subcellularLocation>
        <location evidence="1">Membrane</location>
        <topology evidence="1">Multi-pass membrane protein</topology>
    </subcellularLocation>
</comment>
<dbReference type="AlphaFoldDB" id="A0A4R4EAM0"/>
<feature type="transmembrane region" description="Helical" evidence="6">
    <location>
        <begin position="315"/>
        <end position="332"/>
    </location>
</feature>
<dbReference type="InterPro" id="IPR002549">
    <property type="entry name" value="AI-2E-like"/>
</dbReference>
<keyword evidence="5 6" id="KW-0472">Membrane</keyword>
<keyword evidence="8" id="KW-1185">Reference proteome</keyword>
<feature type="transmembrane region" description="Helical" evidence="6">
    <location>
        <begin position="201"/>
        <end position="226"/>
    </location>
</feature>
<accession>A0A4R4EAM0</accession>
<sequence>MSLRTAISMVVGILLLYAMFTVGLPFLLALITAISLESITLLLIKHLRVNRFAAGTIVSTLFTLVMLLLFYVIGFKIVREVIDFWNLAPHYLEEATNYLDAALEQTRSFYESLPPEIADRLRSWLESTAQELPNTVAGIVKTVSAYLAGTIPNLFVFVTVFIIAVYLFTYSLPSLKQSIIKLFDVGSRDKVDKVMVNLRTAIFGFLQSQIILAIITYIFTFLGLLLLKTEYPLAIALLVTIMEFAPIIGTGLVFIPWALYHFILGNVGYGVGILILFIVGATMRRIIEPKILSDTVGISALAALVSLYVGYELMGFMGVFIGPFVVIIYQTLRHSGLLKMNIRLDDD</sequence>
<feature type="transmembrane region" description="Helical" evidence="6">
    <location>
        <begin position="7"/>
        <end position="32"/>
    </location>
</feature>
<dbReference type="PANTHER" id="PTHR21716">
    <property type="entry name" value="TRANSMEMBRANE PROTEIN"/>
    <property type="match status" value="1"/>
</dbReference>
<feature type="transmembrane region" description="Helical" evidence="6">
    <location>
        <begin position="52"/>
        <end position="73"/>
    </location>
</feature>
<dbReference type="EMBL" id="SKFG01000014">
    <property type="protein sequence ID" value="TCZ76143.1"/>
    <property type="molecule type" value="Genomic_DNA"/>
</dbReference>
<dbReference type="PANTHER" id="PTHR21716:SF68">
    <property type="entry name" value="TRANSPORT PROTEIN YTVI-RELATED"/>
    <property type="match status" value="1"/>
</dbReference>
<dbReference type="GO" id="GO:0055085">
    <property type="term" value="P:transmembrane transport"/>
    <property type="evidence" value="ECO:0007669"/>
    <property type="project" value="TreeGrafter"/>
</dbReference>
<evidence type="ECO:0000313" key="7">
    <source>
        <dbReference type="EMBL" id="TCZ76143.1"/>
    </source>
</evidence>
<keyword evidence="4 6" id="KW-1133">Transmembrane helix</keyword>
<dbReference type="GO" id="GO:0016020">
    <property type="term" value="C:membrane"/>
    <property type="evidence" value="ECO:0007669"/>
    <property type="project" value="UniProtKB-SubCell"/>
</dbReference>
<proteinExistence type="inferred from homology"/>
<comment type="caution">
    <text evidence="7">The sequence shown here is derived from an EMBL/GenBank/DDBJ whole genome shotgun (WGS) entry which is preliminary data.</text>
</comment>
<evidence type="ECO:0000256" key="3">
    <source>
        <dbReference type="ARBA" id="ARBA00022692"/>
    </source>
</evidence>
<gene>
    <name evidence="7" type="primary">ytvI</name>
    <name evidence="7" type="ORF">E0485_14980</name>
</gene>
<protein>
    <submittedName>
        <fullName evidence="7">Sporulation integral membrane protein YtvI</fullName>
    </submittedName>
</protein>
<organism evidence="7 8">
    <name type="scientific">Paenibacillus albiflavus</name>
    <dbReference type="NCBI Taxonomy" id="2545760"/>
    <lineage>
        <taxon>Bacteria</taxon>
        <taxon>Bacillati</taxon>
        <taxon>Bacillota</taxon>
        <taxon>Bacilli</taxon>
        <taxon>Bacillales</taxon>
        <taxon>Paenibacillaceae</taxon>
        <taxon>Paenibacillus</taxon>
    </lineage>
</organism>
<dbReference type="OrthoDB" id="9774361at2"/>